<gene>
    <name evidence="1" type="ORF">GQE98_10930</name>
</gene>
<dbReference type="AlphaFoldDB" id="A0A6L8WAF9"/>
<evidence type="ECO:0000313" key="2">
    <source>
        <dbReference type="Proteomes" id="UP000476030"/>
    </source>
</evidence>
<keyword evidence="2" id="KW-1185">Reference proteome</keyword>
<dbReference type="Proteomes" id="UP000476030">
    <property type="component" value="Unassembled WGS sequence"/>
</dbReference>
<evidence type="ECO:0000313" key="1">
    <source>
        <dbReference type="EMBL" id="MZR31147.1"/>
    </source>
</evidence>
<name>A0A6L8WAF9_9PROT</name>
<dbReference type="Pfam" id="PF07370">
    <property type="entry name" value="DUF1489"/>
    <property type="match status" value="1"/>
</dbReference>
<dbReference type="EMBL" id="WTUW01000002">
    <property type="protein sequence ID" value="MZR31147.1"/>
    <property type="molecule type" value="Genomic_DNA"/>
</dbReference>
<accession>A0A6L8WAF9</accession>
<proteinExistence type="predicted"/>
<dbReference type="RefSeq" id="WP_161315673.1">
    <property type="nucleotide sequence ID" value="NZ_WTUW01000002.1"/>
</dbReference>
<comment type="caution">
    <text evidence="1">The sequence shown here is derived from an EMBL/GenBank/DDBJ whole genome shotgun (WGS) entry which is preliminary data.</text>
</comment>
<organism evidence="1 2">
    <name type="scientific">Sneathiella litorea</name>
    <dbReference type="NCBI Taxonomy" id="2606216"/>
    <lineage>
        <taxon>Bacteria</taxon>
        <taxon>Pseudomonadati</taxon>
        <taxon>Pseudomonadota</taxon>
        <taxon>Alphaproteobacteria</taxon>
        <taxon>Sneathiellales</taxon>
        <taxon>Sneathiellaceae</taxon>
        <taxon>Sneathiella</taxon>
    </lineage>
</organism>
<dbReference type="PIRSF" id="PIRSF032025">
    <property type="entry name" value="UCP032025"/>
    <property type="match status" value="1"/>
</dbReference>
<sequence length="144" mass="16180">MAVHLLIVSVGNTSVDQLRANQSRRLIAGPLCHVTKQRPTREAELLDGGSVYWIIKGHIAARQKVVELERLFDTEGEKCGLILDSELIETELFSRNPHQGWRYLEAEDAPRDLRDLVEESEADDDSEGELSEEMAAELRSLGLL</sequence>
<dbReference type="InterPro" id="IPR008320">
    <property type="entry name" value="UCP032025"/>
</dbReference>
<protein>
    <submittedName>
        <fullName evidence="1">DUF1489 family protein</fullName>
    </submittedName>
</protein>
<reference evidence="1 2" key="1">
    <citation type="submission" date="2019-12" db="EMBL/GenBank/DDBJ databases">
        <title>Snethiella sp. nov. sp. isolated from sea sand.</title>
        <authorList>
            <person name="Kim J."/>
            <person name="Jeong S.E."/>
            <person name="Jung H.S."/>
            <person name="Jeon C.O."/>
        </authorList>
    </citation>
    <scope>NUCLEOTIDE SEQUENCE [LARGE SCALE GENOMIC DNA]</scope>
    <source>
        <strain evidence="1 2">DP05</strain>
    </source>
</reference>